<sequence length="71" mass="8348">MKLGTDPYKEKTPKAPFSVWNHLKLNVMDMISNQNDCCNLIYYEYMDECILMTNRLCTIIQVSILLVIIFI</sequence>
<evidence type="ECO:0000256" key="1">
    <source>
        <dbReference type="SAM" id="Phobius"/>
    </source>
</evidence>
<proteinExistence type="predicted"/>
<gene>
    <name evidence="2" type="ORF">BK746_02040</name>
</gene>
<accession>A0A9X6IHF7</accession>
<dbReference type="EMBL" id="NFDN01000013">
    <property type="protein sequence ID" value="OTY63677.1"/>
    <property type="molecule type" value="Genomic_DNA"/>
</dbReference>
<organism evidence="2 3">
    <name type="scientific">Bacillus thuringiensis serovar yosoo</name>
    <dbReference type="NCBI Taxonomy" id="180848"/>
    <lineage>
        <taxon>Bacteria</taxon>
        <taxon>Bacillati</taxon>
        <taxon>Bacillota</taxon>
        <taxon>Bacilli</taxon>
        <taxon>Bacillales</taxon>
        <taxon>Bacillaceae</taxon>
        <taxon>Bacillus</taxon>
        <taxon>Bacillus cereus group</taxon>
    </lineage>
</organism>
<evidence type="ECO:0000313" key="3">
    <source>
        <dbReference type="Proteomes" id="UP000195129"/>
    </source>
</evidence>
<feature type="transmembrane region" description="Helical" evidence="1">
    <location>
        <begin position="50"/>
        <end position="70"/>
    </location>
</feature>
<protein>
    <submittedName>
        <fullName evidence="2">Uncharacterized protein</fullName>
    </submittedName>
</protein>
<keyword evidence="1" id="KW-0812">Transmembrane</keyword>
<keyword evidence="1" id="KW-0472">Membrane</keyword>
<reference evidence="2 3" key="1">
    <citation type="submission" date="2016-10" db="EMBL/GenBank/DDBJ databases">
        <title>Comparative genomics of Bacillus thuringiensis reveals a path to pathogens against multiple invertebrate hosts.</title>
        <authorList>
            <person name="Zheng J."/>
            <person name="Gao Q."/>
            <person name="Liu H."/>
            <person name="Peng D."/>
            <person name="Ruan L."/>
            <person name="Sun M."/>
        </authorList>
    </citation>
    <scope>NUCLEOTIDE SEQUENCE [LARGE SCALE GENOMIC DNA]</scope>
    <source>
        <strain evidence="2">BGSC 4CA1</strain>
    </source>
</reference>
<name>A0A9X6IHF7_BACTU</name>
<comment type="caution">
    <text evidence="2">The sequence shown here is derived from an EMBL/GenBank/DDBJ whole genome shotgun (WGS) entry which is preliminary data.</text>
</comment>
<dbReference type="AlphaFoldDB" id="A0A9X6IHF7"/>
<dbReference type="Proteomes" id="UP000195129">
    <property type="component" value="Unassembled WGS sequence"/>
</dbReference>
<evidence type="ECO:0000313" key="2">
    <source>
        <dbReference type="EMBL" id="OTY63677.1"/>
    </source>
</evidence>
<keyword evidence="1" id="KW-1133">Transmembrane helix</keyword>